<evidence type="ECO:0000313" key="3">
    <source>
        <dbReference type="Proteomes" id="UP000008021"/>
    </source>
</evidence>
<dbReference type="Proteomes" id="UP000008021">
    <property type="component" value="Chromosome 4"/>
</dbReference>
<name>A0A0E0DE55_9ORYZ</name>
<evidence type="ECO:0000313" key="2">
    <source>
        <dbReference type="EnsemblPlants" id="OMERI04G11120.1"/>
    </source>
</evidence>
<accession>A0A0E0DE55</accession>
<feature type="compositionally biased region" description="Basic and acidic residues" evidence="1">
    <location>
        <begin position="50"/>
        <end position="69"/>
    </location>
</feature>
<evidence type="ECO:0000256" key="1">
    <source>
        <dbReference type="SAM" id="MobiDB-lite"/>
    </source>
</evidence>
<dbReference type="EnsemblPlants" id="OMERI04G11120.1">
    <property type="protein sequence ID" value="OMERI04G11120.1"/>
    <property type="gene ID" value="OMERI04G11120"/>
</dbReference>
<keyword evidence="3" id="KW-1185">Reference proteome</keyword>
<organism evidence="2">
    <name type="scientific">Oryza meridionalis</name>
    <dbReference type="NCBI Taxonomy" id="40149"/>
    <lineage>
        <taxon>Eukaryota</taxon>
        <taxon>Viridiplantae</taxon>
        <taxon>Streptophyta</taxon>
        <taxon>Embryophyta</taxon>
        <taxon>Tracheophyta</taxon>
        <taxon>Spermatophyta</taxon>
        <taxon>Magnoliopsida</taxon>
        <taxon>Liliopsida</taxon>
        <taxon>Poales</taxon>
        <taxon>Poaceae</taxon>
        <taxon>BOP clade</taxon>
        <taxon>Oryzoideae</taxon>
        <taxon>Oryzeae</taxon>
        <taxon>Oryzinae</taxon>
        <taxon>Oryza</taxon>
    </lineage>
</organism>
<feature type="region of interest" description="Disordered" evidence="1">
    <location>
        <begin position="36"/>
        <end position="69"/>
    </location>
</feature>
<proteinExistence type="predicted"/>
<protein>
    <submittedName>
        <fullName evidence="2">Uncharacterized protein</fullName>
    </submittedName>
</protein>
<sequence length="69" mass="8020">MALEVTPMRERVVGWILHDSGAGAWEIGSCAQRRELRPRAKHTTPTRFPLRRDADLQHAAMDEVTRRRR</sequence>
<dbReference type="Gramene" id="OMERI04G11120.1">
    <property type="protein sequence ID" value="OMERI04G11120.1"/>
    <property type="gene ID" value="OMERI04G11120"/>
</dbReference>
<reference evidence="2" key="1">
    <citation type="submission" date="2015-04" db="UniProtKB">
        <authorList>
            <consortium name="EnsemblPlants"/>
        </authorList>
    </citation>
    <scope>IDENTIFICATION</scope>
</reference>
<reference evidence="2" key="2">
    <citation type="submission" date="2018-05" db="EMBL/GenBank/DDBJ databases">
        <title>OmerRS3 (Oryza meridionalis Reference Sequence Version 3).</title>
        <authorList>
            <person name="Zhang J."/>
            <person name="Kudrna D."/>
            <person name="Lee S."/>
            <person name="Talag J."/>
            <person name="Welchert J."/>
            <person name="Wing R.A."/>
        </authorList>
    </citation>
    <scope>NUCLEOTIDE SEQUENCE [LARGE SCALE GENOMIC DNA]</scope>
    <source>
        <strain evidence="2">cv. OR44</strain>
    </source>
</reference>
<dbReference type="AlphaFoldDB" id="A0A0E0DE55"/>
<dbReference type="HOGENOM" id="CLU_2780151_0_0_1"/>